<evidence type="ECO:0000259" key="8">
    <source>
        <dbReference type="Pfam" id="PF14322"/>
    </source>
</evidence>
<dbReference type="Gene3D" id="1.25.40.390">
    <property type="match status" value="1"/>
</dbReference>
<evidence type="ECO:0000256" key="2">
    <source>
        <dbReference type="ARBA" id="ARBA00006275"/>
    </source>
</evidence>
<evidence type="ECO:0000256" key="6">
    <source>
        <dbReference type="SAM" id="SignalP"/>
    </source>
</evidence>
<evidence type="ECO:0000313" key="9">
    <source>
        <dbReference type="EMBL" id="SFH00015.1"/>
    </source>
</evidence>
<name>A0A1I2WFC4_9SPHI</name>
<dbReference type="InterPro" id="IPR033985">
    <property type="entry name" value="SusD-like_N"/>
</dbReference>
<dbReference type="STRING" id="414048.SAMN04489864_10417"/>
<feature type="domain" description="SusD-like N-terminal" evidence="8">
    <location>
        <begin position="34"/>
        <end position="200"/>
    </location>
</feature>
<dbReference type="OrthoDB" id="5694214at2"/>
<sequence length="520" mass="58391">MKKIYYLVTVAAILFTSCKKAMLDETSKDKITQDAVFNTPEGLSTAVTALYNLDRNIFRNDAESTVWTSFIRAEDITVTRAGSGIGFARYDNTINASTSQVRLFWSHYYTIIERANKIITSGEQQGLTNAEVAQAVAEAKVFRARSYFYLFRTFDRIILNTEPTTVDNLERTYTPANPEDVYALMYSDLDYAISKLTYNPQNIGRYTQGVARHVKAQVALWKKDYEEAALQADEIITKGPYKLLTDPGDIFKGANLNHTEAILVSQWDRAAGGSAGNPVGHRLAQYFVPNYFKQAGILVSDANGGSAWGRTYPNPYLLSLYSANDKRLAAFYKLFWVYDNPSTLPAGKTLGQRVTASNASIYFDQLYPACFKYVDQWTKLAPNEAQSFKDIIIYRLAETYLIGAEAHMRLGGANDVTAVKYMSDLRSRAGLGPFNGAVTEDLILDEDARELSFEGQRWYMLKRLGKLVERVKLYAGDPAVNAIQARTGIQSYHVRWPIPQSEIDNMKGKGNFTQNDGYPQ</sequence>
<keyword evidence="10" id="KW-1185">Reference proteome</keyword>
<dbReference type="RefSeq" id="WP_090992990.1">
    <property type="nucleotide sequence ID" value="NZ_FOPP01000004.1"/>
</dbReference>
<evidence type="ECO:0000259" key="7">
    <source>
        <dbReference type="Pfam" id="PF07980"/>
    </source>
</evidence>
<comment type="subcellular location">
    <subcellularLocation>
        <location evidence="1">Cell outer membrane</location>
    </subcellularLocation>
</comment>
<dbReference type="Pfam" id="PF14322">
    <property type="entry name" value="SusD-like_3"/>
    <property type="match status" value="1"/>
</dbReference>
<evidence type="ECO:0000256" key="3">
    <source>
        <dbReference type="ARBA" id="ARBA00022729"/>
    </source>
</evidence>
<reference evidence="9 10" key="1">
    <citation type="submission" date="2016-10" db="EMBL/GenBank/DDBJ databases">
        <authorList>
            <person name="de Groot N.N."/>
        </authorList>
    </citation>
    <scope>NUCLEOTIDE SEQUENCE [LARGE SCALE GENOMIC DNA]</scope>
    <source>
        <strain evidence="9 10">DSM 18684</strain>
    </source>
</reference>
<evidence type="ECO:0000256" key="1">
    <source>
        <dbReference type="ARBA" id="ARBA00004442"/>
    </source>
</evidence>
<dbReference type="EMBL" id="FOPP01000004">
    <property type="protein sequence ID" value="SFH00015.1"/>
    <property type="molecule type" value="Genomic_DNA"/>
</dbReference>
<keyword evidence="5" id="KW-0998">Cell outer membrane</keyword>
<keyword evidence="4" id="KW-0472">Membrane</keyword>
<dbReference type="SUPFAM" id="SSF48452">
    <property type="entry name" value="TPR-like"/>
    <property type="match status" value="1"/>
</dbReference>
<feature type="signal peptide" evidence="6">
    <location>
        <begin position="1"/>
        <end position="21"/>
    </location>
</feature>
<dbReference type="PROSITE" id="PS51257">
    <property type="entry name" value="PROKAR_LIPOPROTEIN"/>
    <property type="match status" value="1"/>
</dbReference>
<proteinExistence type="inferred from homology"/>
<organism evidence="9 10">
    <name type="scientific">Pedobacter insulae</name>
    <dbReference type="NCBI Taxonomy" id="414048"/>
    <lineage>
        <taxon>Bacteria</taxon>
        <taxon>Pseudomonadati</taxon>
        <taxon>Bacteroidota</taxon>
        <taxon>Sphingobacteriia</taxon>
        <taxon>Sphingobacteriales</taxon>
        <taxon>Sphingobacteriaceae</taxon>
        <taxon>Pedobacter</taxon>
    </lineage>
</organism>
<dbReference type="Proteomes" id="UP000199666">
    <property type="component" value="Unassembled WGS sequence"/>
</dbReference>
<comment type="similarity">
    <text evidence="2">Belongs to the SusD family.</text>
</comment>
<evidence type="ECO:0000256" key="4">
    <source>
        <dbReference type="ARBA" id="ARBA00023136"/>
    </source>
</evidence>
<evidence type="ECO:0000256" key="5">
    <source>
        <dbReference type="ARBA" id="ARBA00023237"/>
    </source>
</evidence>
<dbReference type="InterPro" id="IPR011990">
    <property type="entry name" value="TPR-like_helical_dom_sf"/>
</dbReference>
<protein>
    <submittedName>
        <fullName evidence="9">Starch-binding associating with outer membrane</fullName>
    </submittedName>
</protein>
<evidence type="ECO:0000313" key="10">
    <source>
        <dbReference type="Proteomes" id="UP000199666"/>
    </source>
</evidence>
<dbReference type="InterPro" id="IPR012944">
    <property type="entry name" value="SusD_RagB_dom"/>
</dbReference>
<dbReference type="AlphaFoldDB" id="A0A1I2WFC4"/>
<feature type="chain" id="PRO_5011515426" evidence="6">
    <location>
        <begin position="22"/>
        <end position="520"/>
    </location>
</feature>
<gene>
    <name evidence="9" type="ORF">SAMN04489864_10417</name>
</gene>
<accession>A0A1I2WFC4</accession>
<dbReference type="Pfam" id="PF07980">
    <property type="entry name" value="SusD_RagB"/>
    <property type="match status" value="1"/>
</dbReference>
<keyword evidence="3 6" id="KW-0732">Signal</keyword>
<dbReference type="GO" id="GO:0009279">
    <property type="term" value="C:cell outer membrane"/>
    <property type="evidence" value="ECO:0007669"/>
    <property type="project" value="UniProtKB-SubCell"/>
</dbReference>
<feature type="domain" description="RagB/SusD" evidence="7">
    <location>
        <begin position="358"/>
        <end position="518"/>
    </location>
</feature>